<evidence type="ECO:0000313" key="6">
    <source>
        <dbReference type="Proteomes" id="UP000472260"/>
    </source>
</evidence>
<gene>
    <name evidence="5" type="primary">LOC107656134</name>
</gene>
<reference evidence="5" key="2">
    <citation type="submission" date="2025-09" db="UniProtKB">
        <authorList>
            <consortium name="Ensembl"/>
        </authorList>
    </citation>
    <scope>IDENTIFICATION</scope>
</reference>
<dbReference type="Pfam" id="PF12533">
    <property type="entry name" value="Neuro_bHLH"/>
    <property type="match status" value="1"/>
</dbReference>
<sequence length="225" mass="26016">MRDSQFGATFTRQETLSSAELKETEDDNTDREEEEREEDEDGVPKKKGPRKKKFSDGRTDRVKLRRQEANTRERSRINFLTDHNGDVSFSGRPHQYDSLYGYPNAEMATPTGLSSGPRDGVKPFRPYNYYASYESYYDSASPENSSPHFDGQMSPPINYNGIFSLKKHEDQVEYSKNCHYGMRYCNVPGRGSMYRVSPDSHFPYDLHPRSQSFQSQDELNTGFHN</sequence>
<feature type="compositionally biased region" description="Polar residues" evidence="3">
    <location>
        <begin position="209"/>
        <end position="225"/>
    </location>
</feature>
<feature type="region of interest" description="Disordered" evidence="3">
    <location>
        <begin position="205"/>
        <end position="225"/>
    </location>
</feature>
<keyword evidence="2" id="KW-0804">Transcription</keyword>
<feature type="compositionally biased region" description="Basic and acidic residues" evidence="3">
    <location>
        <begin position="54"/>
        <end position="76"/>
    </location>
</feature>
<keyword evidence="6" id="KW-1185">Reference proteome</keyword>
<name>A0A671PLC8_9TELE</name>
<proteinExistence type="predicted"/>
<keyword evidence="1" id="KW-0805">Transcription regulation</keyword>
<reference evidence="5" key="1">
    <citation type="submission" date="2025-08" db="UniProtKB">
        <authorList>
            <consortium name="Ensembl"/>
        </authorList>
    </citation>
    <scope>IDENTIFICATION</scope>
</reference>
<feature type="domain" description="Neurogenic differentiation factor" evidence="4">
    <location>
        <begin position="78"/>
        <end position="164"/>
    </location>
</feature>
<dbReference type="Ensembl" id="ENSSANT00000062074.1">
    <property type="protein sequence ID" value="ENSSANP00000058341.1"/>
    <property type="gene ID" value="ENSSANG00000029198.1"/>
</dbReference>
<protein>
    <submittedName>
        <fullName evidence="5">Neurogenic differentiation factor 6-B-like</fullName>
    </submittedName>
</protein>
<organism evidence="5 6">
    <name type="scientific">Sinocyclocheilus anshuiensis</name>
    <dbReference type="NCBI Taxonomy" id="1608454"/>
    <lineage>
        <taxon>Eukaryota</taxon>
        <taxon>Metazoa</taxon>
        <taxon>Chordata</taxon>
        <taxon>Craniata</taxon>
        <taxon>Vertebrata</taxon>
        <taxon>Euteleostomi</taxon>
        <taxon>Actinopterygii</taxon>
        <taxon>Neopterygii</taxon>
        <taxon>Teleostei</taxon>
        <taxon>Ostariophysi</taxon>
        <taxon>Cypriniformes</taxon>
        <taxon>Cyprinidae</taxon>
        <taxon>Cyprininae</taxon>
        <taxon>Sinocyclocheilus</taxon>
    </lineage>
</organism>
<dbReference type="Proteomes" id="UP000472260">
    <property type="component" value="Unassembled WGS sequence"/>
</dbReference>
<feature type="compositionally biased region" description="Polar residues" evidence="3">
    <location>
        <begin position="1"/>
        <end position="18"/>
    </location>
</feature>
<evidence type="ECO:0000256" key="3">
    <source>
        <dbReference type="SAM" id="MobiDB-lite"/>
    </source>
</evidence>
<feature type="region of interest" description="Disordered" evidence="3">
    <location>
        <begin position="1"/>
        <end position="79"/>
    </location>
</feature>
<evidence type="ECO:0000256" key="2">
    <source>
        <dbReference type="ARBA" id="ARBA00023163"/>
    </source>
</evidence>
<feature type="compositionally biased region" description="Acidic residues" evidence="3">
    <location>
        <begin position="23"/>
        <end position="41"/>
    </location>
</feature>
<evidence type="ECO:0000259" key="4">
    <source>
        <dbReference type="Pfam" id="PF12533"/>
    </source>
</evidence>
<evidence type="ECO:0000313" key="5">
    <source>
        <dbReference type="Ensembl" id="ENSSANP00000058341.1"/>
    </source>
</evidence>
<evidence type="ECO:0000256" key="1">
    <source>
        <dbReference type="ARBA" id="ARBA00023015"/>
    </source>
</evidence>
<accession>A0A671PLC8</accession>
<dbReference type="AlphaFoldDB" id="A0A671PLC8"/>
<dbReference type="InterPro" id="IPR022575">
    <property type="entry name" value="NeuroD_DUF"/>
</dbReference>